<dbReference type="EMBL" id="IACT01005344">
    <property type="protein sequence ID" value="LAC24506.1"/>
    <property type="molecule type" value="mRNA"/>
</dbReference>
<dbReference type="SUPFAM" id="SSF56091">
    <property type="entry name" value="DNA ligase/mRNA capping enzyme, catalytic domain"/>
    <property type="match status" value="1"/>
</dbReference>
<dbReference type="InterPro" id="IPR012309">
    <property type="entry name" value="DNA_ligase_ATP-dep_C"/>
</dbReference>
<dbReference type="GO" id="GO:1903461">
    <property type="term" value="P:Okazaki fragment processing involved in mitotic DNA replication"/>
    <property type="evidence" value="ECO:0007669"/>
    <property type="project" value="TreeGrafter"/>
</dbReference>
<keyword evidence="4" id="KW-0132">Cell division</keyword>
<evidence type="ECO:0000256" key="11">
    <source>
        <dbReference type="ARBA" id="ARBA00023242"/>
    </source>
</evidence>
<evidence type="ECO:0000256" key="2">
    <source>
        <dbReference type="ARBA" id="ARBA00007572"/>
    </source>
</evidence>
<evidence type="ECO:0000313" key="19">
    <source>
        <dbReference type="EMBL" id="LAC24506.1"/>
    </source>
</evidence>
<keyword evidence="10 15" id="KW-0234">DNA repair</keyword>
<comment type="subcellular location">
    <subcellularLocation>
        <location evidence="1">Nucleus</location>
    </subcellularLocation>
</comment>
<dbReference type="GO" id="GO:0003910">
    <property type="term" value="F:DNA ligase (ATP) activity"/>
    <property type="evidence" value="ECO:0007669"/>
    <property type="project" value="UniProtKB-EC"/>
</dbReference>
<dbReference type="Gene3D" id="2.40.50.140">
    <property type="entry name" value="Nucleic acid-binding proteins"/>
    <property type="match status" value="1"/>
</dbReference>
<evidence type="ECO:0000256" key="12">
    <source>
        <dbReference type="ARBA" id="ARBA00023306"/>
    </source>
</evidence>
<organism evidence="19">
    <name type="scientific">Hirondellea gigas</name>
    <dbReference type="NCBI Taxonomy" id="1518452"/>
    <lineage>
        <taxon>Eukaryota</taxon>
        <taxon>Metazoa</taxon>
        <taxon>Ecdysozoa</taxon>
        <taxon>Arthropoda</taxon>
        <taxon>Crustacea</taxon>
        <taxon>Multicrustacea</taxon>
        <taxon>Malacostraca</taxon>
        <taxon>Eumalacostraca</taxon>
        <taxon>Peracarida</taxon>
        <taxon>Amphipoda</taxon>
        <taxon>Amphilochidea</taxon>
        <taxon>Lysianassida</taxon>
        <taxon>Lysianassidira</taxon>
        <taxon>Lysianassoidea</taxon>
        <taxon>Lysianassidae</taxon>
        <taxon>Hirondellea</taxon>
    </lineage>
</organism>
<dbReference type="GO" id="GO:0005634">
    <property type="term" value="C:nucleus"/>
    <property type="evidence" value="ECO:0007669"/>
    <property type="project" value="UniProtKB-SubCell"/>
</dbReference>
<dbReference type="FunFam" id="2.40.50.140:FF:000062">
    <property type="entry name" value="DNA ligase"/>
    <property type="match status" value="1"/>
</dbReference>
<dbReference type="CDD" id="cd07900">
    <property type="entry name" value="Adenylation_DNA_ligase_I_Euk"/>
    <property type="match status" value="1"/>
</dbReference>
<evidence type="ECO:0000256" key="17">
    <source>
        <dbReference type="SAM" id="MobiDB-lite"/>
    </source>
</evidence>
<evidence type="ECO:0000256" key="13">
    <source>
        <dbReference type="ARBA" id="ARBA00034003"/>
    </source>
</evidence>
<dbReference type="GO" id="GO:0003677">
    <property type="term" value="F:DNA binding"/>
    <property type="evidence" value="ECO:0007669"/>
    <property type="project" value="InterPro"/>
</dbReference>
<keyword evidence="7 15" id="KW-0227">DNA damage</keyword>
<dbReference type="PANTHER" id="PTHR45674:SF4">
    <property type="entry name" value="DNA LIGASE 1"/>
    <property type="match status" value="1"/>
</dbReference>
<dbReference type="InterPro" id="IPR036599">
    <property type="entry name" value="DNA_ligase_N_sf"/>
</dbReference>
<evidence type="ECO:0000256" key="8">
    <source>
        <dbReference type="ARBA" id="ARBA00022840"/>
    </source>
</evidence>
<evidence type="ECO:0000256" key="10">
    <source>
        <dbReference type="ARBA" id="ARBA00023204"/>
    </source>
</evidence>
<feature type="region of interest" description="Disordered" evidence="17">
    <location>
        <begin position="1"/>
        <end position="46"/>
    </location>
</feature>
<comment type="catalytic activity">
    <reaction evidence="13 15">
        <text>ATP + (deoxyribonucleotide)n-3'-hydroxyl + 5'-phospho-(deoxyribonucleotide)m = (deoxyribonucleotide)n+m + AMP + diphosphate.</text>
        <dbReference type="EC" id="6.5.1.1"/>
    </reaction>
</comment>
<comment type="similarity">
    <text evidence="2 16">Belongs to the ATP-dependent DNA ligase family.</text>
</comment>
<dbReference type="GO" id="GO:0071897">
    <property type="term" value="P:DNA biosynthetic process"/>
    <property type="evidence" value="ECO:0007669"/>
    <property type="project" value="InterPro"/>
</dbReference>
<dbReference type="AlphaFoldDB" id="A0A6A7G0Z5"/>
<dbReference type="Pfam" id="PF04675">
    <property type="entry name" value="DNA_ligase_A_N"/>
    <property type="match status" value="1"/>
</dbReference>
<dbReference type="InterPro" id="IPR012308">
    <property type="entry name" value="DNA_ligase_ATP-dep_N"/>
</dbReference>
<keyword evidence="12" id="KW-0131">Cell cycle</keyword>
<evidence type="ECO:0000256" key="4">
    <source>
        <dbReference type="ARBA" id="ARBA00022618"/>
    </source>
</evidence>
<reference evidence="19" key="1">
    <citation type="submission" date="2017-11" db="EMBL/GenBank/DDBJ databases">
        <title>The sensing device of the deep-sea amphipod.</title>
        <authorList>
            <person name="Kobayashi H."/>
            <person name="Nagahama T."/>
            <person name="Arai W."/>
            <person name="Sasagawa Y."/>
            <person name="Umeda M."/>
            <person name="Hayashi T."/>
            <person name="Nikaido I."/>
            <person name="Watanabe H."/>
            <person name="Oguri K."/>
            <person name="Kitazato H."/>
            <person name="Fujioka K."/>
            <person name="Kido Y."/>
            <person name="Takami H."/>
        </authorList>
    </citation>
    <scope>NUCLEOTIDE SEQUENCE</scope>
    <source>
        <tissue evidence="19">Whole body</tissue>
    </source>
</reference>
<dbReference type="PROSITE" id="PS00697">
    <property type="entry name" value="DNA_LIGASE_A1"/>
    <property type="match status" value="1"/>
</dbReference>
<dbReference type="SUPFAM" id="SSF50249">
    <property type="entry name" value="Nucleic acid-binding proteins"/>
    <property type="match status" value="1"/>
</dbReference>
<name>A0A6A7G0Z5_9CRUS</name>
<protein>
    <recommendedName>
        <fullName evidence="15">DNA ligase</fullName>
        <ecNumber evidence="15">6.5.1.1</ecNumber>
    </recommendedName>
</protein>
<dbReference type="GO" id="GO:0051301">
    <property type="term" value="P:cell division"/>
    <property type="evidence" value="ECO:0007669"/>
    <property type="project" value="UniProtKB-KW"/>
</dbReference>
<dbReference type="SUPFAM" id="SSF117018">
    <property type="entry name" value="ATP-dependent DNA ligase DNA-binding domain"/>
    <property type="match status" value="1"/>
</dbReference>
<keyword evidence="8 15" id="KW-0067">ATP-binding</keyword>
<dbReference type="FunFam" id="1.10.3260.10:FF:000001">
    <property type="entry name" value="DNA ligase"/>
    <property type="match status" value="1"/>
</dbReference>
<evidence type="ECO:0000256" key="14">
    <source>
        <dbReference type="ARBA" id="ARBA00054532"/>
    </source>
</evidence>
<evidence type="ECO:0000256" key="6">
    <source>
        <dbReference type="ARBA" id="ARBA00022741"/>
    </source>
</evidence>
<dbReference type="PANTHER" id="PTHR45674">
    <property type="entry name" value="DNA LIGASE 1/3 FAMILY MEMBER"/>
    <property type="match status" value="1"/>
</dbReference>
<evidence type="ECO:0000256" key="15">
    <source>
        <dbReference type="RuleBase" id="RU000617"/>
    </source>
</evidence>
<dbReference type="CDD" id="cd07969">
    <property type="entry name" value="OBF_DNA_ligase_I"/>
    <property type="match status" value="1"/>
</dbReference>
<evidence type="ECO:0000256" key="7">
    <source>
        <dbReference type="ARBA" id="ARBA00022763"/>
    </source>
</evidence>
<dbReference type="InterPro" id="IPR000977">
    <property type="entry name" value="DNA_ligase_ATP-dep"/>
</dbReference>
<dbReference type="Gene3D" id="1.10.3260.10">
    <property type="entry name" value="DNA ligase, ATP-dependent, N-terminal domain"/>
    <property type="match status" value="1"/>
</dbReference>
<keyword evidence="3 15" id="KW-0436">Ligase</keyword>
<keyword evidence="11" id="KW-0539">Nucleus</keyword>
<dbReference type="EC" id="6.5.1.1" evidence="15"/>
<evidence type="ECO:0000256" key="1">
    <source>
        <dbReference type="ARBA" id="ARBA00004123"/>
    </source>
</evidence>
<dbReference type="Gene3D" id="3.30.1490.70">
    <property type="match status" value="1"/>
</dbReference>
<evidence type="ECO:0000256" key="9">
    <source>
        <dbReference type="ARBA" id="ARBA00023172"/>
    </source>
</evidence>
<evidence type="ECO:0000259" key="18">
    <source>
        <dbReference type="PROSITE" id="PS50160"/>
    </source>
</evidence>
<keyword evidence="6 15" id="KW-0547">Nucleotide-binding</keyword>
<dbReference type="Gene3D" id="3.30.470.30">
    <property type="entry name" value="DNA ligase/mRNA capping enzyme"/>
    <property type="match status" value="1"/>
</dbReference>
<feature type="domain" description="ATP-dependent DNA ligase family profile" evidence="18">
    <location>
        <begin position="425"/>
        <end position="561"/>
    </location>
</feature>
<dbReference type="InterPro" id="IPR012310">
    <property type="entry name" value="DNA_ligase_ATP-dep_cent"/>
</dbReference>
<dbReference type="NCBIfam" id="TIGR00574">
    <property type="entry name" value="dnl1"/>
    <property type="match status" value="1"/>
</dbReference>
<dbReference type="PROSITE" id="PS50160">
    <property type="entry name" value="DNA_LIGASE_A3"/>
    <property type="match status" value="1"/>
</dbReference>
<proteinExistence type="evidence at transcript level"/>
<feature type="compositionally biased region" description="Acidic residues" evidence="17">
    <location>
        <begin position="25"/>
        <end position="34"/>
    </location>
</feature>
<keyword evidence="5" id="KW-0235">DNA replication</keyword>
<dbReference type="FunFam" id="3.30.470.30:FF:000016">
    <property type="entry name" value="DNA ligase"/>
    <property type="match status" value="1"/>
</dbReference>
<dbReference type="InterPro" id="IPR050191">
    <property type="entry name" value="ATP-dep_DNA_ligase"/>
</dbReference>
<dbReference type="GO" id="GO:0006281">
    <property type="term" value="P:DNA repair"/>
    <property type="evidence" value="ECO:0007669"/>
    <property type="project" value="UniProtKB-KW"/>
</dbReference>
<sequence>MDIEEKTEGGSDEMASEPAKNEDKENTDDADDADDGSRKRRSRLSSSYHPIKDAGWKVNEPVPYLELCRAFAEIEEISGRLKTIEVMANLYRSVITLTPNDLLPVIYLCVNKIAPPYENLELGVGDSLLYKAIEMSTGRKLARLKADVEECGDLGFVAEKSRGKQSLMMKPRPLTCVGVFNTLKSLSKIEGNKSRDKKIGYINKLFVSAREAEARFIVRALQGKMRIGFSEQSILVAIARACALTPPAQKLDVSKMILDSQKKSRSKFEKDFLLAESVIKGVYSEVPNWEMVIPRLIDVGVKKLPEKCFLTPGIPIKAMLAKPTKGIQEILTRFAKVLFTLEFKYDGERIQIHYLGNGKFAFFSRNAETSTAKFPDIQTDLPNHFDKASVKSFIIDCEVVAFDIKNQKILPFQTLSTRKRKDVKAEDISVQVCLYAFDCLYLNGKSLLKEPFAERRKALHESFVEETGKFMFAKYENTSDPEDIQTFLDLAISSSCEGLMVKTLHDDATYEPSKRSRSWLKVKKDYLSGVGDTFDLVPIGGYHGRGKRTGVYGAFLVACYDLETEEYQAICKIGTGLKDDFMTSTSKFFNDGHTIENPPSYYRLPESTTDNPDVWFEPCQVWEVLCADLSISPKYFAAAGRVHESKGIALRFPRFLRIRDDKQCEDATSSEQVAEMYRNQANVNQPNANMDLE</sequence>
<dbReference type="PROSITE" id="PS00333">
    <property type="entry name" value="DNA_LIGASE_A2"/>
    <property type="match status" value="1"/>
</dbReference>
<evidence type="ECO:0000256" key="5">
    <source>
        <dbReference type="ARBA" id="ARBA00022705"/>
    </source>
</evidence>
<dbReference type="Pfam" id="PF01068">
    <property type="entry name" value="DNA_ligase_A_M"/>
    <property type="match status" value="1"/>
</dbReference>
<comment type="function">
    <text evidence="14">DNA ligase that seals nicks in double-stranded DNA during DNA replication, DNA recombination and DNA repair.</text>
</comment>
<dbReference type="InterPro" id="IPR016059">
    <property type="entry name" value="DNA_ligase_ATP-dep_CS"/>
</dbReference>
<evidence type="ECO:0000256" key="3">
    <source>
        <dbReference type="ARBA" id="ARBA00022598"/>
    </source>
</evidence>
<dbReference type="GO" id="GO:0006310">
    <property type="term" value="P:DNA recombination"/>
    <property type="evidence" value="ECO:0007669"/>
    <property type="project" value="UniProtKB-KW"/>
</dbReference>
<dbReference type="GO" id="GO:0005739">
    <property type="term" value="C:mitochondrion"/>
    <property type="evidence" value="ECO:0007669"/>
    <property type="project" value="TreeGrafter"/>
</dbReference>
<accession>A0A6A7G0Z5</accession>
<evidence type="ECO:0000256" key="16">
    <source>
        <dbReference type="RuleBase" id="RU004196"/>
    </source>
</evidence>
<keyword evidence="9 15" id="KW-0233">DNA recombination</keyword>
<dbReference type="GO" id="GO:0005524">
    <property type="term" value="F:ATP binding"/>
    <property type="evidence" value="ECO:0007669"/>
    <property type="project" value="UniProtKB-KW"/>
</dbReference>
<dbReference type="Pfam" id="PF04679">
    <property type="entry name" value="DNA_ligase_A_C"/>
    <property type="match status" value="1"/>
</dbReference>
<dbReference type="InterPro" id="IPR012340">
    <property type="entry name" value="NA-bd_OB-fold"/>
</dbReference>